<sequence>MFTIARLQRSGLNSYKIHYEKFMETGVLHATGETSTSPAIWYASKYAVNEAEEVLVKFALKPGTMEKLLDIGIASEAGTKQLFSKLPMTPSGKAKWGENHARIKFEQYQVTTALGSQNGKAVKIFSENIVQHEPTPLNFDGLIHKANAHKFKMHED</sequence>
<dbReference type="Proteomes" id="UP000610594">
    <property type="component" value="Unassembled WGS sequence"/>
</dbReference>
<keyword evidence="2" id="KW-1185">Reference proteome</keyword>
<organism evidence="1 2">
    <name type="scientific">Massilia genomosp. 1</name>
    <dbReference type="NCBI Taxonomy" id="2609280"/>
    <lineage>
        <taxon>Bacteria</taxon>
        <taxon>Pseudomonadati</taxon>
        <taxon>Pseudomonadota</taxon>
        <taxon>Betaproteobacteria</taxon>
        <taxon>Burkholderiales</taxon>
        <taxon>Oxalobacteraceae</taxon>
        <taxon>Telluria group</taxon>
        <taxon>Massilia</taxon>
    </lineage>
</organism>
<dbReference type="RefSeq" id="WP_167241242.1">
    <property type="nucleotide sequence ID" value="NZ_WHJF01000246.1"/>
</dbReference>
<accession>A0ABX0MYK0</accession>
<evidence type="ECO:0000313" key="1">
    <source>
        <dbReference type="EMBL" id="NHZ67062.1"/>
    </source>
</evidence>
<evidence type="ECO:0000313" key="2">
    <source>
        <dbReference type="Proteomes" id="UP000610594"/>
    </source>
</evidence>
<gene>
    <name evidence="1" type="ORF">F1735_33175</name>
</gene>
<proteinExistence type="predicted"/>
<evidence type="ECO:0008006" key="3">
    <source>
        <dbReference type="Google" id="ProtNLM"/>
    </source>
</evidence>
<reference evidence="1 2" key="1">
    <citation type="submission" date="2019-10" db="EMBL/GenBank/DDBJ databases">
        <title>Taxonomy of Antarctic Massilia spp.: description of Massilia rubra sp. nov., Massilia aquatica sp. nov., Massilia mucilaginosa sp. nov., Massilia frigida sp. nov. isolated from streams, lakes and regoliths.</title>
        <authorList>
            <person name="Holochova P."/>
            <person name="Sedlacek I."/>
            <person name="Kralova S."/>
            <person name="Maslanova I."/>
            <person name="Busse H.-J."/>
            <person name="Stankova E."/>
            <person name="Vrbovska V."/>
            <person name="Kovarovic V."/>
            <person name="Bartak M."/>
            <person name="Svec P."/>
            <person name="Pantucek R."/>
        </authorList>
    </citation>
    <scope>NUCLEOTIDE SEQUENCE [LARGE SCALE GENOMIC DNA]</scope>
    <source>
        <strain evidence="1 2">CCM 8694</strain>
    </source>
</reference>
<name>A0ABX0MYK0_9BURK</name>
<comment type="caution">
    <text evidence="1">The sequence shown here is derived from an EMBL/GenBank/DDBJ whole genome shotgun (WGS) entry which is preliminary data.</text>
</comment>
<dbReference type="EMBL" id="WHJF01000246">
    <property type="protein sequence ID" value="NHZ67062.1"/>
    <property type="molecule type" value="Genomic_DNA"/>
</dbReference>
<protein>
    <recommendedName>
        <fullName evidence="3">RES domain-containing protein</fullName>
    </recommendedName>
</protein>